<dbReference type="AlphaFoldDB" id="A0A0M3JVM0"/>
<dbReference type="WBParaSite" id="ASIM_0001227601-mRNA-1">
    <property type="protein sequence ID" value="ASIM_0001227601-mRNA-1"/>
    <property type="gene ID" value="ASIM_0001227601"/>
</dbReference>
<keyword evidence="4" id="KW-1185">Reference proteome</keyword>
<feature type="compositionally biased region" description="Gly residues" evidence="2">
    <location>
        <begin position="143"/>
        <end position="152"/>
    </location>
</feature>
<dbReference type="PANTHER" id="PTHR24637">
    <property type="entry name" value="COLLAGEN"/>
    <property type="match status" value="1"/>
</dbReference>
<organism evidence="5">
    <name type="scientific">Anisakis simplex</name>
    <name type="common">Herring worm</name>
    <dbReference type="NCBI Taxonomy" id="6269"/>
    <lineage>
        <taxon>Eukaryota</taxon>
        <taxon>Metazoa</taxon>
        <taxon>Ecdysozoa</taxon>
        <taxon>Nematoda</taxon>
        <taxon>Chromadorea</taxon>
        <taxon>Rhabditida</taxon>
        <taxon>Spirurina</taxon>
        <taxon>Ascaridomorpha</taxon>
        <taxon>Ascaridoidea</taxon>
        <taxon>Anisakidae</taxon>
        <taxon>Anisakis</taxon>
        <taxon>Anisakis simplex complex</taxon>
    </lineage>
</organism>
<protein>
    <submittedName>
        <fullName evidence="5">Collagen triple helix repeat protein</fullName>
    </submittedName>
</protein>
<evidence type="ECO:0000256" key="1">
    <source>
        <dbReference type="ARBA" id="ARBA00022737"/>
    </source>
</evidence>
<evidence type="ECO:0000313" key="5">
    <source>
        <dbReference type="WBParaSite" id="ASIM_0001227601-mRNA-1"/>
    </source>
</evidence>
<dbReference type="EMBL" id="UYRR01031098">
    <property type="protein sequence ID" value="VDK45711.1"/>
    <property type="molecule type" value="Genomic_DNA"/>
</dbReference>
<evidence type="ECO:0000313" key="4">
    <source>
        <dbReference type="Proteomes" id="UP000267096"/>
    </source>
</evidence>
<evidence type="ECO:0000313" key="3">
    <source>
        <dbReference type="EMBL" id="VDK45711.1"/>
    </source>
</evidence>
<evidence type="ECO:0000256" key="2">
    <source>
        <dbReference type="SAM" id="MobiDB-lite"/>
    </source>
</evidence>
<sequence>MGVPGVTGRPGLSGDQLAIQMTSASVCVQCPRGPPGISGPYGFPGPVGPPGPPGPPAPIVCPGPPGPPGSQGITGPPGEHGAIGRPGQPGLHRIRSIGIPGPKGPPGLPGKPGETGFRGDPSLPGLTGCPGIPGPPGSPGQPGAEGGTGLPGTNGLPGTDAEYCCCPKRSTEIDQPETFVNPPNILTPFETHPVPSGFAQTTVDRVIINEGNVRGGDFGAVIGENTSGSEDYDDETNIPDDPTDVQFAANTNPNVGGVRASAAIRPQQVRRTAPNQLAASRNRAGTGRLSTRAAAVQQRRATATTRRYHRRAAVARRKFRTNVAVARKHHQLLQQFFETK</sequence>
<dbReference type="Proteomes" id="UP000267096">
    <property type="component" value="Unassembled WGS sequence"/>
</dbReference>
<dbReference type="InterPro" id="IPR008160">
    <property type="entry name" value="Collagen"/>
</dbReference>
<reference evidence="5" key="1">
    <citation type="submission" date="2017-02" db="UniProtKB">
        <authorList>
            <consortium name="WormBaseParasite"/>
        </authorList>
    </citation>
    <scope>IDENTIFICATION</scope>
</reference>
<keyword evidence="1" id="KW-0677">Repeat</keyword>
<dbReference type="Pfam" id="PF01391">
    <property type="entry name" value="Collagen"/>
    <property type="match status" value="1"/>
</dbReference>
<proteinExistence type="predicted"/>
<reference evidence="3 4" key="2">
    <citation type="submission" date="2018-11" db="EMBL/GenBank/DDBJ databases">
        <authorList>
            <consortium name="Pathogen Informatics"/>
        </authorList>
    </citation>
    <scope>NUCLEOTIDE SEQUENCE [LARGE SCALE GENOMIC DNA]</scope>
</reference>
<name>A0A0M3JVM0_ANISI</name>
<feature type="region of interest" description="Disordered" evidence="2">
    <location>
        <begin position="101"/>
        <end position="155"/>
    </location>
</feature>
<accession>A0A0M3JVM0</accession>
<feature type="compositionally biased region" description="Polar residues" evidence="2">
    <location>
        <begin position="270"/>
        <end position="279"/>
    </location>
</feature>
<gene>
    <name evidence="3" type="ORF">ASIM_LOCUS11742</name>
</gene>
<dbReference type="PANTHER" id="PTHR24637:SF283">
    <property type="entry name" value="COL_CUTICLE_N DOMAIN-CONTAINING PROTEIN"/>
    <property type="match status" value="1"/>
</dbReference>
<feature type="region of interest" description="Disordered" evidence="2">
    <location>
        <begin position="270"/>
        <end position="290"/>
    </location>
</feature>